<dbReference type="PANTHER" id="PTHR43478">
    <property type="entry name" value="NA+/H+ ANTIPORTER-RELATED"/>
    <property type="match status" value="1"/>
</dbReference>
<dbReference type="EMBL" id="FNJR01000002">
    <property type="protein sequence ID" value="SDP15280.1"/>
    <property type="molecule type" value="Genomic_DNA"/>
</dbReference>
<feature type="transmembrane region" description="Helical" evidence="7">
    <location>
        <begin position="497"/>
        <end position="516"/>
    </location>
</feature>
<keyword evidence="10" id="KW-1185">Reference proteome</keyword>
<name>A0A1H0QDK7_9ACTN</name>
<dbReference type="STRING" id="405564.SAMN04487905_102183"/>
<evidence type="ECO:0000313" key="10">
    <source>
        <dbReference type="Proteomes" id="UP000199497"/>
    </source>
</evidence>
<keyword evidence="3 7" id="KW-0812">Transmembrane</keyword>
<keyword evidence="2" id="KW-1003">Cell membrane</keyword>
<evidence type="ECO:0000256" key="7">
    <source>
        <dbReference type="SAM" id="Phobius"/>
    </source>
</evidence>
<evidence type="ECO:0000313" key="9">
    <source>
        <dbReference type="EMBL" id="SDP15280.1"/>
    </source>
</evidence>
<dbReference type="GO" id="GO:0005886">
    <property type="term" value="C:plasma membrane"/>
    <property type="evidence" value="ECO:0007669"/>
    <property type="project" value="UniProtKB-SubCell"/>
</dbReference>
<feature type="transmembrane region" description="Helical" evidence="7">
    <location>
        <begin position="190"/>
        <end position="215"/>
    </location>
</feature>
<feature type="transmembrane region" description="Helical" evidence="7">
    <location>
        <begin position="373"/>
        <end position="393"/>
    </location>
</feature>
<evidence type="ECO:0000256" key="1">
    <source>
        <dbReference type="ARBA" id="ARBA00004651"/>
    </source>
</evidence>
<evidence type="ECO:0000256" key="2">
    <source>
        <dbReference type="ARBA" id="ARBA00022475"/>
    </source>
</evidence>
<feature type="transmembrane region" description="Helical" evidence="7">
    <location>
        <begin position="68"/>
        <end position="85"/>
    </location>
</feature>
<feature type="transmembrane region" description="Helical" evidence="7">
    <location>
        <begin position="475"/>
        <end position="491"/>
    </location>
</feature>
<evidence type="ECO:0000256" key="3">
    <source>
        <dbReference type="ARBA" id="ARBA00022692"/>
    </source>
</evidence>
<gene>
    <name evidence="9" type="ORF">SAMN04487905_102183</name>
</gene>
<dbReference type="InterPro" id="IPR018461">
    <property type="entry name" value="Na/H_Antiport_NhaC-like_C"/>
</dbReference>
<feature type="transmembrane region" description="Helical" evidence="7">
    <location>
        <begin position="302"/>
        <end position="320"/>
    </location>
</feature>
<evidence type="ECO:0000256" key="4">
    <source>
        <dbReference type="ARBA" id="ARBA00022989"/>
    </source>
</evidence>
<dbReference type="OrthoDB" id="9762978at2"/>
<sequence>MTATWLSILPPLLAIALALLTRQVIPALLAGVWLGAWLLEGATLTGLGTSLLDTVGVHIVDALADRDHVMIVVATLMIGGLVGVIRRNGGTDGIVKLVTRWAATPRRGQLATGGLGLAIFFDDYANSLVVGNTMRPITDRLRISREKLAYIVDSTAAPVAACGLFTTWIGYQVGLVDDAVGKIGLDQSGFAVFVSSLRYAFYPVLAVVLVFAVAASRRDFGPMARAEQRARESGTVLRPGSNLGSGEDTEAELRPEERTPRRFLNALLPILALVVTTFVGLLATGSGSTVFEIMGNGDPFAALVWGSLVALLVAAVLSFGQRILSLGQFVDAWFAGIKSVLYVVIILSAAWALSSLTEKLKTAEFLAGALSEALPASLLPVILFVLAAAVAFATGTSWGTMGILTPLAVPLAWSLLRVQEAETAGGHPIIYASVATVLAGAVWGDHCSPISDTTVISSLASQCDVVDHVRTQIPYAMYAGAVAVVLGLLPIGFGFPWWASFLVSVSVLLVGLRLLGRRVPGDSGDRRGEEVGAR</sequence>
<dbReference type="Proteomes" id="UP000199497">
    <property type="component" value="Unassembled WGS sequence"/>
</dbReference>
<keyword evidence="5 7" id="KW-0472">Membrane</keyword>
<accession>A0A1H0QDK7</accession>
<evidence type="ECO:0000259" key="8">
    <source>
        <dbReference type="Pfam" id="PF03553"/>
    </source>
</evidence>
<feature type="region of interest" description="Disordered" evidence="6">
    <location>
        <begin position="231"/>
        <end position="256"/>
    </location>
</feature>
<feature type="domain" description="Na+/H+ antiporter NhaC-like C-terminal" evidence="8">
    <location>
        <begin position="160"/>
        <end position="486"/>
    </location>
</feature>
<dbReference type="PANTHER" id="PTHR43478:SF1">
    <property type="entry name" value="NA+_H+ ANTIPORTER NHAC-LIKE C-TERMINAL DOMAIN-CONTAINING PROTEIN"/>
    <property type="match status" value="1"/>
</dbReference>
<evidence type="ECO:0000256" key="6">
    <source>
        <dbReference type="SAM" id="MobiDB-lite"/>
    </source>
</evidence>
<dbReference type="Pfam" id="PF03553">
    <property type="entry name" value="Na_H_antiporter"/>
    <property type="match status" value="1"/>
</dbReference>
<feature type="transmembrane region" description="Helical" evidence="7">
    <location>
        <begin position="148"/>
        <end position="170"/>
    </location>
</feature>
<feature type="transmembrane region" description="Helical" evidence="7">
    <location>
        <begin position="263"/>
        <end position="282"/>
    </location>
</feature>
<dbReference type="AlphaFoldDB" id="A0A1H0QDK7"/>
<organism evidence="9 10">
    <name type="scientific">Actinopolyspora xinjiangensis</name>
    <dbReference type="NCBI Taxonomy" id="405564"/>
    <lineage>
        <taxon>Bacteria</taxon>
        <taxon>Bacillati</taxon>
        <taxon>Actinomycetota</taxon>
        <taxon>Actinomycetes</taxon>
        <taxon>Actinopolysporales</taxon>
        <taxon>Actinopolysporaceae</taxon>
        <taxon>Actinopolyspora</taxon>
    </lineage>
</organism>
<protein>
    <submittedName>
        <fullName evidence="9">Na+/H+ antiporter NhaC</fullName>
    </submittedName>
</protein>
<proteinExistence type="predicted"/>
<keyword evidence="4 7" id="KW-1133">Transmembrane helix</keyword>
<comment type="subcellular location">
    <subcellularLocation>
        <location evidence="1">Cell membrane</location>
        <topology evidence="1">Multi-pass membrane protein</topology>
    </subcellularLocation>
</comment>
<dbReference type="RefSeq" id="WP_092597715.1">
    <property type="nucleotide sequence ID" value="NZ_FNJR01000002.1"/>
</dbReference>
<feature type="transmembrane region" description="Helical" evidence="7">
    <location>
        <begin position="332"/>
        <end position="353"/>
    </location>
</feature>
<reference evidence="10" key="1">
    <citation type="submission" date="2016-10" db="EMBL/GenBank/DDBJ databases">
        <authorList>
            <person name="Varghese N."/>
            <person name="Submissions S."/>
        </authorList>
    </citation>
    <scope>NUCLEOTIDE SEQUENCE [LARGE SCALE GENOMIC DNA]</scope>
    <source>
        <strain evidence="10">DSM 46732</strain>
    </source>
</reference>
<evidence type="ECO:0000256" key="5">
    <source>
        <dbReference type="ARBA" id="ARBA00023136"/>
    </source>
</evidence>